<reference evidence="3 4" key="1">
    <citation type="submission" date="2018-05" db="EMBL/GenBank/DDBJ databases">
        <title>Abyssibacter profundi OUC007T gen. nov., sp. nov, a marine bacterium isolated from seawater of the Mariana Trench.</title>
        <authorList>
            <person name="Zhou S."/>
        </authorList>
    </citation>
    <scope>NUCLEOTIDE SEQUENCE [LARGE SCALE GENOMIC DNA]</scope>
    <source>
        <strain evidence="3 4">OUC007</strain>
    </source>
</reference>
<dbReference type="InterPro" id="IPR052900">
    <property type="entry name" value="Phospholipid_Metab_Enz"/>
</dbReference>
<feature type="domain" description="PhoD-like phosphatase metallophosphatase" evidence="1">
    <location>
        <begin position="177"/>
        <end position="513"/>
    </location>
</feature>
<dbReference type="SUPFAM" id="SSF56300">
    <property type="entry name" value="Metallo-dependent phosphatases"/>
    <property type="match status" value="1"/>
</dbReference>
<evidence type="ECO:0000313" key="3">
    <source>
        <dbReference type="EMBL" id="PWN54758.1"/>
    </source>
</evidence>
<dbReference type="InterPro" id="IPR029052">
    <property type="entry name" value="Metallo-depent_PP-like"/>
</dbReference>
<accession>A0A383XQ54</accession>
<feature type="domain" description="Phospholipase D N-terminal" evidence="2">
    <location>
        <begin position="60"/>
        <end position="162"/>
    </location>
</feature>
<comment type="caution">
    <text evidence="3">The sequence shown here is derived from an EMBL/GenBank/DDBJ whole genome shotgun (WGS) entry which is preliminary data.</text>
</comment>
<sequence>MAPPLNRREFLQTVAVSSAAVGAGAVSGAASAQSEPQFSRQLPGGDWHYPAQADLIPFGHAVASGDPLADRVILWTRITIPDARGWDVTEVPDPQGFSSVAVGWIIATDPELTQIVNSGQVMTDASRDFTVKVDADGLQPATTYWYAFTALGYRSPIGRTRTAPAVGQGITELTIGHVACTSWWQDYFNGYARMGERGDIDLITHAGDHVYEVSGNHMSSRQYPDAEGNPQLRGYEDIDNRAWQSVGECRRRYALYYQDPNLMAAHLGAPFAIMADQHDYDDASDGDTVLISRQQAGEVYHEWCPLRSPIPDGSGQFPAPTGPNTNVPIPRGDDAFYSYRSLPYGDVAEIVLIDIRRHRDDEATEMKILGDRQWQWLQTTLLGAQARGVRHNIIVNQINLSQVGTINTPLYDQYGEALQAGLGIDPRGPEIYTTGWGGYPADRRRLYRWLREQGIVDNIVLSGDSHGWFGSDLTEDPQLPNYVPLTGASLLPPVGVEMVGTSMGRPGAQDVVADELYWAANGGRQAAPFDDAANYDQNYRPAGLAAAIAIETAAKAANPNLIYFNWKAEYGHAMVHLRESEAIIENWVSPQRELSDTAELVAQHRTPRGNPHLQPVLLPAAMVGSRVDPPAPAPAIEPVAAEPVPEAPDEPVDMPAGGHSGPWGLGTAVVLTLAHILRRRLAAGRDGGQERDI</sequence>
<protein>
    <recommendedName>
        <fullName evidence="5">Phosphodiesterase</fullName>
    </recommendedName>
</protein>
<dbReference type="Gene3D" id="2.60.40.380">
    <property type="entry name" value="Purple acid phosphatase-like, N-terminal"/>
    <property type="match status" value="1"/>
</dbReference>
<dbReference type="Pfam" id="PF16655">
    <property type="entry name" value="PhoD_N"/>
    <property type="match status" value="1"/>
</dbReference>
<evidence type="ECO:0000313" key="4">
    <source>
        <dbReference type="Proteomes" id="UP000251800"/>
    </source>
</evidence>
<keyword evidence="4" id="KW-1185">Reference proteome</keyword>
<dbReference type="Pfam" id="PF09423">
    <property type="entry name" value="PhoD"/>
    <property type="match status" value="1"/>
</dbReference>
<dbReference type="EMBL" id="QEQK01000018">
    <property type="protein sequence ID" value="PWN54758.1"/>
    <property type="molecule type" value="Genomic_DNA"/>
</dbReference>
<dbReference type="InterPro" id="IPR006311">
    <property type="entry name" value="TAT_signal"/>
</dbReference>
<dbReference type="Proteomes" id="UP000251800">
    <property type="component" value="Unassembled WGS sequence"/>
</dbReference>
<dbReference type="Gene3D" id="3.60.21.70">
    <property type="entry name" value="PhoD-like phosphatase"/>
    <property type="match status" value="1"/>
</dbReference>
<evidence type="ECO:0008006" key="5">
    <source>
        <dbReference type="Google" id="ProtNLM"/>
    </source>
</evidence>
<dbReference type="PROSITE" id="PS51318">
    <property type="entry name" value="TAT"/>
    <property type="match status" value="1"/>
</dbReference>
<gene>
    <name evidence="3" type="ORF">DEH80_15555</name>
</gene>
<dbReference type="PANTHER" id="PTHR43606">
    <property type="entry name" value="PHOSPHATASE, PUTATIVE (AFU_ORTHOLOGUE AFUA_6G08710)-RELATED"/>
    <property type="match status" value="1"/>
</dbReference>
<dbReference type="RefSeq" id="WP_109721444.1">
    <property type="nucleotide sequence ID" value="NZ_QEQK01000018.1"/>
</dbReference>
<dbReference type="PANTHER" id="PTHR43606:SF2">
    <property type="entry name" value="ALKALINE PHOSPHATASE FAMILY PROTEIN (AFU_ORTHOLOGUE AFUA_5G03860)"/>
    <property type="match status" value="1"/>
</dbReference>
<proteinExistence type="predicted"/>
<dbReference type="InterPro" id="IPR038607">
    <property type="entry name" value="PhoD-like_sf"/>
</dbReference>
<dbReference type="InterPro" id="IPR032093">
    <property type="entry name" value="PhoD_N"/>
</dbReference>
<evidence type="ECO:0000259" key="1">
    <source>
        <dbReference type="Pfam" id="PF09423"/>
    </source>
</evidence>
<dbReference type="InterPro" id="IPR018946">
    <property type="entry name" value="PhoD-like_MPP"/>
</dbReference>
<name>A0A383XQ54_9GAMM</name>
<organism evidence="3 4">
    <name type="scientific">Abyssibacter profundi</name>
    <dbReference type="NCBI Taxonomy" id="2182787"/>
    <lineage>
        <taxon>Bacteria</taxon>
        <taxon>Pseudomonadati</taxon>
        <taxon>Pseudomonadota</taxon>
        <taxon>Gammaproteobacteria</taxon>
        <taxon>Chromatiales</taxon>
        <taxon>Oceanococcaceae</taxon>
        <taxon>Abyssibacter</taxon>
    </lineage>
</organism>
<evidence type="ECO:0000259" key="2">
    <source>
        <dbReference type="Pfam" id="PF16655"/>
    </source>
</evidence>
<dbReference type="OrthoDB" id="327733at2"/>
<dbReference type="AlphaFoldDB" id="A0A383XQ54"/>